<protein>
    <submittedName>
        <fullName evidence="2">Uncharacterized protein</fullName>
    </submittedName>
</protein>
<gene>
    <name evidence="2" type="ORF">B597_019665</name>
</gene>
<reference evidence="2 3" key="1">
    <citation type="journal article" date="2013" name="Genome Announc.">
        <title>Draft Genome of the Nitrogen-Fixing Bacterium Pseudomonas stutzeri Strain KOS6 Isolated from Industrial Hydrocarbon Sludge.</title>
        <authorList>
            <person name="Grigoryeva T.V."/>
            <person name="Laikov A.V."/>
            <person name="Naumova R.P."/>
            <person name="Manolov A.I."/>
            <person name="Larin A.K."/>
            <person name="Karpova I.Y."/>
            <person name="Semashko T.A."/>
            <person name="Alexeev D.G."/>
            <person name="Kostryukova E.S."/>
            <person name="Muller R."/>
            <person name="Govorun V.M."/>
        </authorList>
    </citation>
    <scope>NUCLEOTIDE SEQUENCE [LARGE SCALE GENOMIC DNA]</scope>
    <source>
        <strain evidence="2 3">KOS6</strain>
    </source>
</reference>
<comment type="caution">
    <text evidence="2">The sequence shown here is derived from an EMBL/GenBank/DDBJ whole genome shotgun (WGS) entry which is preliminary data.</text>
</comment>
<evidence type="ECO:0000256" key="1">
    <source>
        <dbReference type="SAM" id="Coils"/>
    </source>
</evidence>
<dbReference type="AlphaFoldDB" id="A0A061JJV6"/>
<dbReference type="HOGENOM" id="CLU_1146440_0_0_6"/>
<evidence type="ECO:0000313" key="2">
    <source>
        <dbReference type="EMBL" id="EWC39611.1"/>
    </source>
</evidence>
<feature type="coiled-coil region" evidence="1">
    <location>
        <begin position="111"/>
        <end position="138"/>
    </location>
</feature>
<evidence type="ECO:0000313" key="3">
    <source>
        <dbReference type="Proteomes" id="UP000026923"/>
    </source>
</evidence>
<sequence length="242" mass="26550">MFDLSASADPKNTSETLGELRSVVAQAWNRRAQPAEAEGVEVVGFLYKNNGEALTAADMDADTFALMARSDFGGEVEKLVRQSDHLAALSAVTAERDALAARLGEWERSSLARIMRENGELTAERDRLLQKLAQAETRTMDIMVRHFAGSLNNRERERELDECLSEGIALLEAGRDRLLEHTSKAQKHALNMGNKALAANQLVMEVRGVVYQSYIDRCDPEAAGECLAKIDAVIAAMAEKEG</sequence>
<accession>A0A061JJV6</accession>
<dbReference type="EMBL" id="AMCZ02000035">
    <property type="protein sequence ID" value="EWC39611.1"/>
    <property type="molecule type" value="Genomic_DNA"/>
</dbReference>
<dbReference type="Proteomes" id="UP000026923">
    <property type="component" value="Unassembled WGS sequence"/>
</dbReference>
<proteinExistence type="predicted"/>
<organism evidence="2 3">
    <name type="scientific">Stutzerimonas stutzeri KOS6</name>
    <dbReference type="NCBI Taxonomy" id="1218352"/>
    <lineage>
        <taxon>Bacteria</taxon>
        <taxon>Pseudomonadati</taxon>
        <taxon>Pseudomonadota</taxon>
        <taxon>Gammaproteobacteria</taxon>
        <taxon>Pseudomonadales</taxon>
        <taxon>Pseudomonadaceae</taxon>
        <taxon>Stutzerimonas</taxon>
    </lineage>
</organism>
<keyword evidence="1" id="KW-0175">Coiled coil</keyword>
<name>A0A061JJV6_STUST</name>